<evidence type="ECO:0000313" key="15">
    <source>
        <dbReference type="EnsemblMetazoa" id="G24745.1:cds"/>
    </source>
</evidence>
<dbReference type="GO" id="GO:0005783">
    <property type="term" value="C:endoplasmic reticulum"/>
    <property type="evidence" value="ECO:0007669"/>
    <property type="project" value="TreeGrafter"/>
</dbReference>
<dbReference type="EnsemblMetazoa" id="G24745.2">
    <property type="protein sequence ID" value="G24745.2:cds"/>
    <property type="gene ID" value="G24745"/>
</dbReference>
<organism evidence="15 16">
    <name type="scientific">Magallana gigas</name>
    <name type="common">Pacific oyster</name>
    <name type="synonym">Crassostrea gigas</name>
    <dbReference type="NCBI Taxonomy" id="29159"/>
    <lineage>
        <taxon>Eukaryota</taxon>
        <taxon>Metazoa</taxon>
        <taxon>Spiralia</taxon>
        <taxon>Lophotrochozoa</taxon>
        <taxon>Mollusca</taxon>
        <taxon>Bivalvia</taxon>
        <taxon>Autobranchia</taxon>
        <taxon>Pteriomorphia</taxon>
        <taxon>Ostreida</taxon>
        <taxon>Ostreoidea</taxon>
        <taxon>Ostreidae</taxon>
        <taxon>Magallana</taxon>
    </lineage>
</organism>
<evidence type="ECO:0000256" key="11">
    <source>
        <dbReference type="ARBA" id="ARBA00023136"/>
    </source>
</evidence>
<reference evidence="15" key="1">
    <citation type="submission" date="2022-08" db="UniProtKB">
        <authorList>
            <consortium name="EnsemblMetazoa"/>
        </authorList>
    </citation>
    <scope>IDENTIFICATION</scope>
    <source>
        <strain evidence="15">05x7-T-G4-1.051#20</strain>
    </source>
</reference>
<comment type="pathway">
    <text evidence="2">Protein modification; protein glycosylation.</text>
</comment>
<evidence type="ECO:0000256" key="5">
    <source>
        <dbReference type="ARBA" id="ARBA00022679"/>
    </source>
</evidence>
<comment type="subcellular location">
    <subcellularLocation>
        <location evidence="1 14">Golgi apparatus membrane</location>
        <topology evidence="1 14">Single-pass type II membrane protein</topology>
    </subcellularLocation>
</comment>
<evidence type="ECO:0000256" key="12">
    <source>
        <dbReference type="ARBA" id="ARBA00023180"/>
    </source>
</evidence>
<proteinExistence type="inferred from homology"/>
<keyword evidence="5" id="KW-0808">Transferase</keyword>
<dbReference type="Proteomes" id="UP000005408">
    <property type="component" value="Unassembled WGS sequence"/>
</dbReference>
<protein>
    <recommendedName>
        <fullName evidence="14">Hexosyltransferase</fullName>
        <ecNumber evidence="14">2.4.1.-</ecNumber>
    </recommendedName>
</protein>
<dbReference type="AlphaFoldDB" id="A0A8W8KPG8"/>
<dbReference type="PANTHER" id="PTHR11214">
    <property type="entry name" value="BETA-1,3-N-ACETYLGLUCOSAMINYLTRANSFERASE"/>
    <property type="match status" value="1"/>
</dbReference>
<keyword evidence="7" id="KW-0735">Signal-anchor</keyword>
<evidence type="ECO:0000256" key="8">
    <source>
        <dbReference type="ARBA" id="ARBA00022989"/>
    </source>
</evidence>
<dbReference type="GO" id="GO:0006629">
    <property type="term" value="P:lipid metabolic process"/>
    <property type="evidence" value="ECO:0007669"/>
    <property type="project" value="UniProtKB-KW"/>
</dbReference>
<evidence type="ECO:0000256" key="13">
    <source>
        <dbReference type="ARBA" id="ARBA00048834"/>
    </source>
</evidence>
<evidence type="ECO:0000256" key="1">
    <source>
        <dbReference type="ARBA" id="ARBA00004323"/>
    </source>
</evidence>
<dbReference type="GO" id="GO:0000139">
    <property type="term" value="C:Golgi membrane"/>
    <property type="evidence" value="ECO:0007669"/>
    <property type="project" value="UniProtKB-SubCell"/>
</dbReference>
<dbReference type="GO" id="GO:0006493">
    <property type="term" value="P:protein O-linked glycosylation"/>
    <property type="evidence" value="ECO:0007669"/>
    <property type="project" value="TreeGrafter"/>
</dbReference>
<evidence type="ECO:0000256" key="3">
    <source>
        <dbReference type="ARBA" id="ARBA00008661"/>
    </source>
</evidence>
<keyword evidence="11" id="KW-0472">Membrane</keyword>
<dbReference type="EnsemblMetazoa" id="G24745.1">
    <property type="protein sequence ID" value="G24745.1:cds"/>
    <property type="gene ID" value="G24745"/>
</dbReference>
<sequence length="339" mass="38526">MNHAMDQLYNLKRTAYDGEETSGKTITKIVTTTSGIAMSQTSRYTTETSRAITTKAYPKERQLNCTACFQHNFTFVLNNKNMCKPTEESSSIELIVLISSVHSNSKKRKALRETWLTPTDQNKSKFRYAFLLGMNPNNKLQVALEMESATYNDIVQEDFTDTYQNLTLKTIMAMKWASSFCQNAKFVMKTDDDMFVHLPALHKVLLKHEKKLQYSIGGQCRINEGPIRSKGYKWYVPKALYPQSKYPGFCSGTGYVTSMSVAKQIYKVSQHVPFFYLEDVYIGLCVNRLGMGVTSLPGFYAVKVPIGCNYKNGVVITSHQLDPKLLRDVWSLKCNATIF</sequence>
<dbReference type="PANTHER" id="PTHR11214:SF265">
    <property type="entry name" value="BETA-1,3-GALACTOSYLTRANSFERASE 5"/>
    <property type="match status" value="1"/>
</dbReference>
<evidence type="ECO:0000256" key="7">
    <source>
        <dbReference type="ARBA" id="ARBA00022968"/>
    </source>
</evidence>
<name>A0A8W8KPG8_MAGGI</name>
<dbReference type="EC" id="2.4.1.-" evidence="14"/>
<dbReference type="Gene3D" id="3.90.550.50">
    <property type="match status" value="1"/>
</dbReference>
<evidence type="ECO:0000256" key="6">
    <source>
        <dbReference type="ARBA" id="ARBA00022692"/>
    </source>
</evidence>
<comment type="similarity">
    <text evidence="3 14">Belongs to the glycosyltransferase 31 family.</text>
</comment>
<evidence type="ECO:0000256" key="4">
    <source>
        <dbReference type="ARBA" id="ARBA00022676"/>
    </source>
</evidence>
<keyword evidence="9 14" id="KW-0333">Golgi apparatus</keyword>
<keyword evidence="16" id="KW-1185">Reference proteome</keyword>
<accession>A0A8W8KPG8</accession>
<evidence type="ECO:0000256" key="2">
    <source>
        <dbReference type="ARBA" id="ARBA00004922"/>
    </source>
</evidence>
<keyword evidence="8" id="KW-1133">Transmembrane helix</keyword>
<evidence type="ECO:0000313" key="16">
    <source>
        <dbReference type="Proteomes" id="UP000005408"/>
    </source>
</evidence>
<keyword evidence="10" id="KW-0443">Lipid metabolism</keyword>
<evidence type="ECO:0000256" key="10">
    <source>
        <dbReference type="ARBA" id="ARBA00023098"/>
    </source>
</evidence>
<evidence type="ECO:0000256" key="9">
    <source>
        <dbReference type="ARBA" id="ARBA00023034"/>
    </source>
</evidence>
<evidence type="ECO:0000256" key="14">
    <source>
        <dbReference type="RuleBase" id="RU363063"/>
    </source>
</evidence>
<keyword evidence="4 14" id="KW-0328">Glycosyltransferase</keyword>
<dbReference type="InterPro" id="IPR002659">
    <property type="entry name" value="Glyco_trans_31"/>
</dbReference>
<keyword evidence="6" id="KW-0812">Transmembrane</keyword>
<comment type="catalytic activity">
    <reaction evidence="13">
        <text>a globoside Gb4Cer (d18:1(4E)) + UDP-alpha-D-galactose = a globoside GalGb4Cer (d18:1(4E)) + UDP + H(+)</text>
        <dbReference type="Rhea" id="RHEA:41996"/>
        <dbReference type="ChEBI" id="CHEBI:15378"/>
        <dbReference type="ChEBI" id="CHEBI:18259"/>
        <dbReference type="ChEBI" id="CHEBI:58223"/>
        <dbReference type="ChEBI" id="CHEBI:62571"/>
        <dbReference type="ChEBI" id="CHEBI:66914"/>
    </reaction>
    <physiologicalReaction direction="left-to-right" evidence="13">
        <dbReference type="Rhea" id="RHEA:41997"/>
    </physiologicalReaction>
</comment>
<dbReference type="FunFam" id="3.90.550.50:FF:000001">
    <property type="entry name" value="Hexosyltransferase"/>
    <property type="match status" value="1"/>
</dbReference>
<dbReference type="GO" id="GO:0008499">
    <property type="term" value="F:N-acetyl-beta-D-glucosaminide beta-(1,3)-galactosyltransferase activity"/>
    <property type="evidence" value="ECO:0007669"/>
    <property type="project" value="TreeGrafter"/>
</dbReference>
<keyword evidence="12" id="KW-0325">Glycoprotein</keyword>
<dbReference type="Pfam" id="PF01762">
    <property type="entry name" value="Galactosyl_T"/>
    <property type="match status" value="1"/>
</dbReference>